<sequence>MRKRILGTIIAAGFFAVAAFAGANGLAETQAACEHSQVKDGACVDCNDPVECIEVEDASGTAKGTYSKLEDAAAAAGNGDILKLLYNCESTSTYIDAGNKNLTIDLNKKELKAVHFDIMGSLVIENGEYSGYIRNAATGNEHTLTFENVRADLTQLGWYAKGGIKLVNSNIEQQHDGAAFTEWWLEKLQMDQTSVYKITNSPSGLSNYGLLSLDEAVGGIEEFLPAGYTLDGQPNSYNTILDETGTKARSVELRYRRLTDATVSVSIAPTSYVYDGKAKEPTVTVTYDGRDLTEGTDYTCTFTDNINAGTASVKITAKGKTYHGETVKNYTIDKAPQTAPTGLTTKNESAKGKKDGSIKNVDVSMEYSVDQNVWKPITANTITGISAGDYYVRYKETANYYASGATKVTVKMSVPDGGTTEDVTTESVTTEASTDATTEDTTEATTTTEDRTDDTTEDVTTESTDDTQDETEDVTTESEEVVSTEDQTTEKTDADKPDDQKNTGVKTGDDFAMKTAVAGMIISLGLAGIVVINKRRK</sequence>
<feature type="signal peptide" evidence="3">
    <location>
        <begin position="1"/>
        <end position="23"/>
    </location>
</feature>
<evidence type="ECO:0000256" key="3">
    <source>
        <dbReference type="SAM" id="SignalP"/>
    </source>
</evidence>
<feature type="compositionally biased region" description="Basic and acidic residues" evidence="1">
    <location>
        <begin position="488"/>
        <end position="507"/>
    </location>
</feature>
<feature type="chain" id="PRO_5039423720" description="Ig-like domain-containing protein" evidence="3">
    <location>
        <begin position="24"/>
        <end position="537"/>
    </location>
</feature>
<evidence type="ECO:0000256" key="1">
    <source>
        <dbReference type="SAM" id="MobiDB-lite"/>
    </source>
</evidence>
<dbReference type="Proteomes" id="UP000615234">
    <property type="component" value="Unassembled WGS sequence"/>
</dbReference>
<protein>
    <recommendedName>
        <fullName evidence="6">Ig-like domain-containing protein</fullName>
    </recommendedName>
</protein>
<dbReference type="RefSeq" id="WP_186847456.1">
    <property type="nucleotide sequence ID" value="NZ_JACOOX010000002.1"/>
</dbReference>
<evidence type="ECO:0000313" key="5">
    <source>
        <dbReference type="Proteomes" id="UP000615234"/>
    </source>
</evidence>
<reference evidence="4 5" key="1">
    <citation type="submission" date="2020-08" db="EMBL/GenBank/DDBJ databases">
        <title>Genome public.</title>
        <authorList>
            <person name="Liu C."/>
            <person name="Sun Q."/>
        </authorList>
    </citation>
    <scope>NUCLEOTIDE SEQUENCE [LARGE SCALE GENOMIC DNA]</scope>
    <source>
        <strain evidence="4 5">NSJ-10</strain>
    </source>
</reference>
<feature type="region of interest" description="Disordered" evidence="1">
    <location>
        <begin position="412"/>
        <end position="507"/>
    </location>
</feature>
<comment type="caution">
    <text evidence="4">The sequence shown here is derived from an EMBL/GenBank/DDBJ whole genome shotgun (WGS) entry which is preliminary data.</text>
</comment>
<feature type="transmembrane region" description="Helical" evidence="2">
    <location>
        <begin position="511"/>
        <end position="532"/>
    </location>
</feature>
<evidence type="ECO:0000256" key="2">
    <source>
        <dbReference type="SAM" id="Phobius"/>
    </source>
</evidence>
<evidence type="ECO:0008006" key="6">
    <source>
        <dbReference type="Google" id="ProtNLM"/>
    </source>
</evidence>
<proteinExistence type="predicted"/>
<keyword evidence="2" id="KW-0812">Transmembrane</keyword>
<keyword evidence="2" id="KW-1133">Transmembrane helix</keyword>
<keyword evidence="3" id="KW-0732">Signal</keyword>
<gene>
    <name evidence="4" type="ORF">H8S09_04695</name>
</gene>
<name>A0A8I0AKY8_9FIRM</name>
<feature type="compositionally biased region" description="Acidic residues" evidence="1">
    <location>
        <begin position="455"/>
        <end position="483"/>
    </location>
</feature>
<keyword evidence="5" id="KW-1185">Reference proteome</keyword>
<evidence type="ECO:0000313" key="4">
    <source>
        <dbReference type="EMBL" id="MBC5662196.1"/>
    </source>
</evidence>
<feature type="compositionally biased region" description="Low complexity" evidence="1">
    <location>
        <begin position="420"/>
        <end position="436"/>
    </location>
</feature>
<keyword evidence="2" id="KW-0472">Membrane</keyword>
<dbReference type="AlphaFoldDB" id="A0A8I0AKY8"/>
<organism evidence="4 5">
    <name type="scientific">Coprococcus hominis</name>
    <name type="common">ex Liu et al. 2022</name>
    <dbReference type="NCBI Taxonomy" id="2763039"/>
    <lineage>
        <taxon>Bacteria</taxon>
        <taxon>Bacillati</taxon>
        <taxon>Bacillota</taxon>
        <taxon>Clostridia</taxon>
        <taxon>Lachnospirales</taxon>
        <taxon>Lachnospiraceae</taxon>
        <taxon>Coprococcus</taxon>
    </lineage>
</organism>
<dbReference type="EMBL" id="JACOOX010000002">
    <property type="protein sequence ID" value="MBC5662196.1"/>
    <property type="molecule type" value="Genomic_DNA"/>
</dbReference>
<accession>A0A8I0AKY8</accession>